<dbReference type="SUPFAM" id="SSF75005">
    <property type="entry name" value="Arabinanase/levansucrase/invertase"/>
    <property type="match status" value="1"/>
</dbReference>
<proteinExistence type="inferred from homology"/>
<dbReference type="Pfam" id="PF00251">
    <property type="entry name" value="Glyco_hydro_32N"/>
    <property type="match status" value="1"/>
</dbReference>
<dbReference type="SUPFAM" id="SSF49899">
    <property type="entry name" value="Concanavalin A-like lectins/glucanases"/>
    <property type="match status" value="1"/>
</dbReference>
<dbReference type="PANTHER" id="PTHR43101">
    <property type="entry name" value="BETA-FRUCTOSIDASE"/>
    <property type="match status" value="1"/>
</dbReference>
<keyword evidence="14" id="KW-1185">Reference proteome</keyword>
<dbReference type="InterPro" id="IPR023296">
    <property type="entry name" value="Glyco_hydro_beta-prop_sf"/>
</dbReference>
<feature type="coiled-coil region" evidence="10">
    <location>
        <begin position="4"/>
        <end position="31"/>
    </location>
</feature>
<dbReference type="NCBIfam" id="TIGR01322">
    <property type="entry name" value="scrB_fam"/>
    <property type="match status" value="1"/>
</dbReference>
<dbReference type="InterPro" id="IPR051214">
    <property type="entry name" value="GH32_Enzymes"/>
</dbReference>
<keyword evidence="6 8" id="KW-0326">Glycosidase</keyword>
<dbReference type="PANTHER" id="PTHR43101:SF1">
    <property type="entry name" value="BETA-FRUCTOSIDASE"/>
    <property type="match status" value="1"/>
</dbReference>
<dbReference type="InterPro" id="IPR013320">
    <property type="entry name" value="ConA-like_dom_sf"/>
</dbReference>
<comment type="caution">
    <text evidence="13">The sequence shown here is derived from an EMBL/GenBank/DDBJ whole genome shotgun (WGS) entry which is preliminary data.</text>
</comment>
<sequence>MKTLQNHQENIERANKAIDKIKDQVSQHEWRLQYHVMPPANWMNDPNGFSFFRGEYHLFYQHHPYDPKWGPMHWGHVKSKDLVNWEHLPIALAPSEPYDKDGCFSGSAIEKDDKLYLIYTGNVWIEDGPLDEDLTQVQAVAVSEDGIHFEKLKENPVIAEIPDGDINIFHFRDPKVWKRGDTYYMVLGSKTKKNTGQVLLYRSEDLIRWDFVSIMAKGEGNFGFMWECPDLFELDGKDVLVMSPQGLEPEGDKYHNLHQAGYIMGQLNYNTGKFNHGALHLLDHGFDFYAPQTMVDDQGRRILVAWMDMWESEMPTQTHGYAGAMTIPRLVTRDKDNLRTVPVPELQTLRQHQVSYENVQVNGASSLNGVEGDCLELEIDIDPNEATTFGLKLRVDDEVNQETKLLFDQQAGTVTLDRNKSGKGPGGFRRTTVNMAKNVHLQIFIDKSSVEIFINRGEKVMTSRIFPTENATGISFFADQEMTIERLSKWELKQAIK</sequence>
<dbReference type="Proteomes" id="UP001296943">
    <property type="component" value="Unassembled WGS sequence"/>
</dbReference>
<name>A0ABS2MYB9_9BACI</name>
<evidence type="ECO:0000256" key="4">
    <source>
        <dbReference type="ARBA" id="ARBA00019623"/>
    </source>
</evidence>
<keyword evidence="5 8" id="KW-0378">Hydrolase</keyword>
<dbReference type="EC" id="3.2.1.26" evidence="3 8"/>
<dbReference type="InterPro" id="IPR013148">
    <property type="entry name" value="Glyco_hydro_32_N"/>
</dbReference>
<dbReference type="Pfam" id="PF08244">
    <property type="entry name" value="Glyco_hydro_32C"/>
    <property type="match status" value="1"/>
</dbReference>
<comment type="similarity">
    <text evidence="2 8">Belongs to the glycosyl hydrolase 32 family.</text>
</comment>
<dbReference type="Gene3D" id="2.60.120.560">
    <property type="entry name" value="Exo-inulinase, domain 1"/>
    <property type="match status" value="1"/>
</dbReference>
<gene>
    <name evidence="13" type="ORF">JOC48_001281</name>
</gene>
<comment type="function">
    <text evidence="9">Enables the bacterium to metabolize sucrose as a sole carbon source.</text>
</comment>
<feature type="domain" description="Glycosyl hydrolase family 32 C-terminal" evidence="12">
    <location>
        <begin position="345"/>
        <end position="490"/>
    </location>
</feature>
<dbReference type="InterPro" id="IPR001362">
    <property type="entry name" value="Glyco_hydro_32"/>
</dbReference>
<keyword evidence="9" id="KW-0119">Carbohydrate metabolism</keyword>
<evidence type="ECO:0000256" key="2">
    <source>
        <dbReference type="ARBA" id="ARBA00009902"/>
    </source>
</evidence>
<keyword evidence="10" id="KW-0175">Coiled coil</keyword>
<dbReference type="GO" id="GO:0004564">
    <property type="term" value="F:beta-fructofuranosidase activity"/>
    <property type="evidence" value="ECO:0007669"/>
    <property type="project" value="UniProtKB-EC"/>
</dbReference>
<feature type="domain" description="Glycosyl hydrolase family 32 N-terminal" evidence="11">
    <location>
        <begin position="35"/>
        <end position="339"/>
    </location>
</feature>
<dbReference type="CDD" id="cd18623">
    <property type="entry name" value="GH32_ScrB-like"/>
    <property type="match status" value="1"/>
</dbReference>
<evidence type="ECO:0000256" key="3">
    <source>
        <dbReference type="ARBA" id="ARBA00012758"/>
    </source>
</evidence>
<comment type="subcellular location">
    <subcellularLocation>
        <location evidence="9">Cytoplasm</location>
    </subcellularLocation>
</comment>
<evidence type="ECO:0000256" key="1">
    <source>
        <dbReference type="ARBA" id="ARBA00004914"/>
    </source>
</evidence>
<evidence type="ECO:0000259" key="11">
    <source>
        <dbReference type="Pfam" id="PF00251"/>
    </source>
</evidence>
<protein>
    <recommendedName>
        <fullName evidence="4 8">Sucrose-6-phosphate hydrolase</fullName>
        <ecNumber evidence="3 8">3.2.1.26</ecNumber>
    </recommendedName>
    <alternativeName>
        <fullName evidence="7 9">Invertase</fullName>
    </alternativeName>
</protein>
<evidence type="ECO:0000256" key="7">
    <source>
        <dbReference type="ARBA" id="ARBA00033367"/>
    </source>
</evidence>
<dbReference type="Gene3D" id="2.115.10.20">
    <property type="entry name" value="Glycosyl hydrolase domain, family 43"/>
    <property type="match status" value="1"/>
</dbReference>
<dbReference type="InterPro" id="IPR018053">
    <property type="entry name" value="Glyco_hydro_32_AS"/>
</dbReference>
<dbReference type="InterPro" id="IPR013189">
    <property type="entry name" value="Glyco_hydro_32_C"/>
</dbReference>
<dbReference type="EMBL" id="JAFBDR010000005">
    <property type="protein sequence ID" value="MBM7570803.1"/>
    <property type="molecule type" value="Genomic_DNA"/>
</dbReference>
<evidence type="ECO:0000259" key="12">
    <source>
        <dbReference type="Pfam" id="PF08244"/>
    </source>
</evidence>
<dbReference type="SMART" id="SM00640">
    <property type="entry name" value="Glyco_32"/>
    <property type="match status" value="1"/>
</dbReference>
<evidence type="ECO:0000256" key="9">
    <source>
        <dbReference type="RuleBase" id="RU365015"/>
    </source>
</evidence>
<evidence type="ECO:0000256" key="6">
    <source>
        <dbReference type="ARBA" id="ARBA00023295"/>
    </source>
</evidence>
<dbReference type="PROSITE" id="PS00609">
    <property type="entry name" value="GLYCOSYL_HYDROL_F32"/>
    <property type="match status" value="1"/>
</dbReference>
<accession>A0ABS2MYB9</accession>
<evidence type="ECO:0000256" key="5">
    <source>
        <dbReference type="ARBA" id="ARBA00022801"/>
    </source>
</evidence>
<organism evidence="13 14">
    <name type="scientific">Aquibacillus albus</name>
    <dbReference type="NCBI Taxonomy" id="1168171"/>
    <lineage>
        <taxon>Bacteria</taxon>
        <taxon>Bacillati</taxon>
        <taxon>Bacillota</taxon>
        <taxon>Bacilli</taxon>
        <taxon>Bacillales</taxon>
        <taxon>Bacillaceae</taxon>
        <taxon>Aquibacillus</taxon>
    </lineage>
</organism>
<keyword evidence="9" id="KW-0963">Cytoplasm</keyword>
<reference evidence="13 14" key="1">
    <citation type="submission" date="2021-01" db="EMBL/GenBank/DDBJ databases">
        <title>Genomic Encyclopedia of Type Strains, Phase IV (KMG-IV): sequencing the most valuable type-strain genomes for metagenomic binning, comparative biology and taxonomic classification.</title>
        <authorList>
            <person name="Goeker M."/>
        </authorList>
    </citation>
    <scope>NUCLEOTIDE SEQUENCE [LARGE SCALE GENOMIC DNA]</scope>
    <source>
        <strain evidence="13 14">DSM 23711</strain>
    </source>
</reference>
<evidence type="ECO:0000313" key="13">
    <source>
        <dbReference type="EMBL" id="MBM7570803.1"/>
    </source>
</evidence>
<evidence type="ECO:0000256" key="8">
    <source>
        <dbReference type="RuleBase" id="RU362110"/>
    </source>
</evidence>
<dbReference type="InterPro" id="IPR006232">
    <property type="entry name" value="Suc6P_hydrolase"/>
</dbReference>
<comment type="catalytic activity">
    <reaction evidence="8">
        <text>Hydrolysis of terminal non-reducing beta-D-fructofuranoside residues in beta-D-fructofuranosides.</text>
        <dbReference type="EC" id="3.2.1.26"/>
    </reaction>
</comment>
<evidence type="ECO:0000313" key="14">
    <source>
        <dbReference type="Proteomes" id="UP001296943"/>
    </source>
</evidence>
<evidence type="ECO:0000256" key="10">
    <source>
        <dbReference type="SAM" id="Coils"/>
    </source>
</evidence>
<comment type="pathway">
    <text evidence="1 9">Glycan biosynthesis; sucrose metabolism.</text>
</comment>